<dbReference type="EC" id="5.3.4.1" evidence="4"/>
<keyword evidence="7" id="KW-0676">Redox-active center</keyword>
<gene>
    <name evidence="10" type="ORF">GEV33_007357</name>
</gene>
<evidence type="ECO:0000256" key="2">
    <source>
        <dbReference type="ARBA" id="ARBA00004319"/>
    </source>
</evidence>
<dbReference type="GO" id="GO:0005788">
    <property type="term" value="C:endoplasmic reticulum lumen"/>
    <property type="evidence" value="ECO:0007669"/>
    <property type="project" value="UniProtKB-SubCell"/>
</dbReference>
<keyword evidence="8" id="KW-0732">Signal</keyword>
<evidence type="ECO:0000313" key="11">
    <source>
        <dbReference type="Proteomes" id="UP000719412"/>
    </source>
</evidence>
<dbReference type="InterPro" id="IPR013766">
    <property type="entry name" value="Thioredoxin_domain"/>
</dbReference>
<comment type="catalytic activity">
    <reaction evidence="1">
        <text>Catalyzes the rearrangement of -S-S- bonds in proteins.</text>
        <dbReference type="EC" id="5.3.4.1"/>
    </reaction>
</comment>
<comment type="subcellular location">
    <subcellularLocation>
        <location evidence="2">Endoplasmic reticulum lumen</location>
    </subcellularLocation>
</comment>
<dbReference type="GO" id="GO:0034976">
    <property type="term" value="P:response to endoplasmic reticulum stress"/>
    <property type="evidence" value="ECO:0007669"/>
    <property type="project" value="TreeGrafter"/>
</dbReference>
<evidence type="ECO:0000256" key="4">
    <source>
        <dbReference type="ARBA" id="ARBA00012723"/>
    </source>
</evidence>
<dbReference type="AlphaFoldDB" id="A0A8J6LCF7"/>
<evidence type="ECO:0000313" key="10">
    <source>
        <dbReference type="EMBL" id="KAH0815435.1"/>
    </source>
</evidence>
<proteinExistence type="inferred from homology"/>
<feature type="domain" description="Thioredoxin" evidence="9">
    <location>
        <begin position="353"/>
        <end position="477"/>
    </location>
</feature>
<protein>
    <recommendedName>
        <fullName evidence="4">protein disulfide-isomerase</fullName>
        <ecNumber evidence="4">5.3.4.1</ecNumber>
    </recommendedName>
</protein>
<keyword evidence="11" id="KW-1185">Reference proteome</keyword>
<sequence>MLLKLNVSKVLVLLLWLRTCLARDKNVLKMTDSNFHKQITFHKDIMVMFFIPWSGLCQRIRPQYAAAADILKERNLPVAFGKIDCSRAGRSTCASKNLPTLPVLYFYHNGQFVKEYTGARDSLNIVKFMRVQVLPSPLELKNIDELKRFLNRQDDVVVAGFFEEDTRLKRMFFKVAEEMKESVIFVYSSCEKLLIKQGVMDGIVLFRPRCLHNKYEDERILFTGRTVIGEIKNFIIKGYHGLVGHRVPTNRYNFANPLVVVYYTVDYHKGGKEINYWRNRVIKVAHKYKNDVKFAISAVDDFEAEVADVTENISTMKPVVILRDLESKKYFMTEEFSNEALDAFVRDFLDQKLTPYIKSKTFLQHDNDGAVLIAHAQNFEHLVLNSTKDILLNLYAAWSGGSQKFALVLREVADLLRDDNVNVVKMDTTENEVPAMFAGKPLPNVYFLNKKKKKHPILYDGQPNVEQVIKFVAKMATNELNDFDRDGSYKLDKDEL</sequence>
<comment type="similarity">
    <text evidence="3">Belongs to the protein disulfide isomerase family.</text>
</comment>
<evidence type="ECO:0000256" key="7">
    <source>
        <dbReference type="ARBA" id="ARBA00023284"/>
    </source>
</evidence>
<dbReference type="FunFam" id="3.40.30.10:FF:000303">
    <property type="entry name" value="Protein disulfide-isomerase"/>
    <property type="match status" value="1"/>
</dbReference>
<evidence type="ECO:0000256" key="5">
    <source>
        <dbReference type="ARBA" id="ARBA00022824"/>
    </source>
</evidence>
<reference evidence="10" key="1">
    <citation type="journal article" date="2020" name="J Insects Food Feed">
        <title>The yellow mealworm (Tenebrio molitor) genome: a resource for the emerging insects as food and feed industry.</title>
        <authorList>
            <person name="Eriksson T."/>
            <person name="Andere A."/>
            <person name="Kelstrup H."/>
            <person name="Emery V."/>
            <person name="Picard C."/>
        </authorList>
    </citation>
    <scope>NUCLEOTIDE SEQUENCE</scope>
    <source>
        <strain evidence="10">Stoneville</strain>
        <tissue evidence="10">Whole head</tissue>
    </source>
</reference>
<feature type="signal peptide" evidence="8">
    <location>
        <begin position="1"/>
        <end position="22"/>
    </location>
</feature>
<dbReference type="OrthoDB" id="72053at2759"/>
<dbReference type="PANTHER" id="PTHR18929">
    <property type="entry name" value="PROTEIN DISULFIDE ISOMERASE"/>
    <property type="match status" value="1"/>
</dbReference>
<keyword evidence="5" id="KW-0256">Endoplasmic reticulum</keyword>
<evidence type="ECO:0000256" key="8">
    <source>
        <dbReference type="SAM" id="SignalP"/>
    </source>
</evidence>
<dbReference type="Pfam" id="PF00085">
    <property type="entry name" value="Thioredoxin"/>
    <property type="match status" value="2"/>
</dbReference>
<feature type="chain" id="PRO_5035203710" description="protein disulfide-isomerase" evidence="8">
    <location>
        <begin position="23"/>
        <end position="496"/>
    </location>
</feature>
<keyword evidence="6" id="KW-0413">Isomerase</keyword>
<dbReference type="GO" id="GO:0006457">
    <property type="term" value="P:protein folding"/>
    <property type="evidence" value="ECO:0007669"/>
    <property type="project" value="TreeGrafter"/>
</dbReference>
<evidence type="ECO:0000256" key="1">
    <source>
        <dbReference type="ARBA" id="ARBA00001182"/>
    </source>
</evidence>
<name>A0A8J6LCF7_TENMO</name>
<dbReference type="FunFam" id="3.40.30.10:FF:000077">
    <property type="entry name" value="Protein disulfide-isomerase"/>
    <property type="match status" value="1"/>
</dbReference>
<accession>A0A8J6LCF7</accession>
<dbReference type="PANTHER" id="PTHR18929:SF132">
    <property type="entry name" value="PROTEIN DISULFIDE-ISOMERASE A3"/>
    <property type="match status" value="1"/>
</dbReference>
<reference evidence="10" key="2">
    <citation type="submission" date="2021-08" db="EMBL/GenBank/DDBJ databases">
        <authorList>
            <person name="Eriksson T."/>
        </authorList>
    </citation>
    <scope>NUCLEOTIDE SEQUENCE</scope>
    <source>
        <strain evidence="10">Stoneville</strain>
        <tissue evidence="10">Whole head</tissue>
    </source>
</reference>
<dbReference type="EMBL" id="JABDTM020023100">
    <property type="protein sequence ID" value="KAH0815435.1"/>
    <property type="molecule type" value="Genomic_DNA"/>
</dbReference>
<dbReference type="GO" id="GO:0003756">
    <property type="term" value="F:protein disulfide isomerase activity"/>
    <property type="evidence" value="ECO:0007669"/>
    <property type="project" value="UniProtKB-EC"/>
</dbReference>
<comment type="caution">
    <text evidence="10">The sequence shown here is derived from an EMBL/GenBank/DDBJ whole genome shotgun (WGS) entry which is preliminary data.</text>
</comment>
<dbReference type="PROSITE" id="PS51352">
    <property type="entry name" value="THIOREDOXIN_2"/>
    <property type="match status" value="1"/>
</dbReference>
<dbReference type="Pfam" id="PF13848">
    <property type="entry name" value="Thioredoxin_6"/>
    <property type="match status" value="1"/>
</dbReference>
<evidence type="ECO:0000256" key="6">
    <source>
        <dbReference type="ARBA" id="ARBA00023235"/>
    </source>
</evidence>
<evidence type="ECO:0000259" key="9">
    <source>
        <dbReference type="PROSITE" id="PS51352"/>
    </source>
</evidence>
<organism evidence="10 11">
    <name type="scientific">Tenebrio molitor</name>
    <name type="common">Yellow mealworm beetle</name>
    <dbReference type="NCBI Taxonomy" id="7067"/>
    <lineage>
        <taxon>Eukaryota</taxon>
        <taxon>Metazoa</taxon>
        <taxon>Ecdysozoa</taxon>
        <taxon>Arthropoda</taxon>
        <taxon>Hexapoda</taxon>
        <taxon>Insecta</taxon>
        <taxon>Pterygota</taxon>
        <taxon>Neoptera</taxon>
        <taxon>Endopterygota</taxon>
        <taxon>Coleoptera</taxon>
        <taxon>Polyphaga</taxon>
        <taxon>Cucujiformia</taxon>
        <taxon>Tenebrionidae</taxon>
        <taxon>Tenebrio</taxon>
    </lineage>
</organism>
<evidence type="ECO:0000256" key="3">
    <source>
        <dbReference type="ARBA" id="ARBA00006347"/>
    </source>
</evidence>
<dbReference type="Proteomes" id="UP000719412">
    <property type="component" value="Unassembled WGS sequence"/>
</dbReference>